<comment type="caution">
    <text evidence="1">The sequence shown here is derived from an EMBL/GenBank/DDBJ whole genome shotgun (WGS) entry which is preliminary data.</text>
</comment>
<organism evidence="1 2">
    <name type="scientific">Dallia pectoralis</name>
    <name type="common">Alaska blackfish</name>
    <dbReference type="NCBI Taxonomy" id="75939"/>
    <lineage>
        <taxon>Eukaryota</taxon>
        <taxon>Metazoa</taxon>
        <taxon>Chordata</taxon>
        <taxon>Craniata</taxon>
        <taxon>Vertebrata</taxon>
        <taxon>Euteleostomi</taxon>
        <taxon>Actinopterygii</taxon>
        <taxon>Neopterygii</taxon>
        <taxon>Teleostei</taxon>
        <taxon>Protacanthopterygii</taxon>
        <taxon>Esociformes</taxon>
        <taxon>Umbridae</taxon>
        <taxon>Dallia</taxon>
    </lineage>
</organism>
<evidence type="ECO:0000313" key="2">
    <source>
        <dbReference type="Proteomes" id="UP001157502"/>
    </source>
</evidence>
<sequence length="140" mass="15660">MLQVAQTVPVARMELCFHYKETSTVLMLTRRALLIYEFMKPKLNGFAAACRSTLARRNSSQDIRVKPALTLVGYQINNVVTHFLAAADLSCTHQPLDNSRPLVPPQGSNEVTGAEWEEEEEEKNQALNRGWTQLCGATVL</sequence>
<keyword evidence="2" id="KW-1185">Reference proteome</keyword>
<name>A0ACC2GJP3_DALPE</name>
<protein>
    <submittedName>
        <fullName evidence="1">Uncharacterized protein</fullName>
    </submittedName>
</protein>
<proteinExistence type="predicted"/>
<accession>A0ACC2GJP3</accession>
<evidence type="ECO:0000313" key="1">
    <source>
        <dbReference type="EMBL" id="KAJ8003668.1"/>
    </source>
</evidence>
<reference evidence="1" key="1">
    <citation type="submission" date="2021-05" db="EMBL/GenBank/DDBJ databases">
        <authorList>
            <person name="Pan Q."/>
            <person name="Jouanno E."/>
            <person name="Zahm M."/>
            <person name="Klopp C."/>
            <person name="Cabau C."/>
            <person name="Louis A."/>
            <person name="Berthelot C."/>
            <person name="Parey E."/>
            <person name="Roest Crollius H."/>
            <person name="Montfort J."/>
            <person name="Robinson-Rechavi M."/>
            <person name="Bouchez O."/>
            <person name="Lampietro C."/>
            <person name="Lopez Roques C."/>
            <person name="Donnadieu C."/>
            <person name="Postlethwait J."/>
            <person name="Bobe J."/>
            <person name="Dillon D."/>
            <person name="Chandos A."/>
            <person name="von Hippel F."/>
            <person name="Guiguen Y."/>
        </authorList>
    </citation>
    <scope>NUCLEOTIDE SEQUENCE</scope>
    <source>
        <strain evidence="1">YG-Jan2019</strain>
    </source>
</reference>
<gene>
    <name evidence="1" type="ORF">DPEC_G00150720</name>
</gene>
<dbReference type="EMBL" id="CM055739">
    <property type="protein sequence ID" value="KAJ8003668.1"/>
    <property type="molecule type" value="Genomic_DNA"/>
</dbReference>
<dbReference type="Proteomes" id="UP001157502">
    <property type="component" value="Chromosome 12"/>
</dbReference>